<evidence type="ECO:0000256" key="3">
    <source>
        <dbReference type="SAM" id="MobiDB-lite"/>
    </source>
</evidence>
<dbReference type="PANTHER" id="PTHR43158">
    <property type="entry name" value="SKFA PEPTIDE EXPORT ATP-BINDING PROTEIN SKFE"/>
    <property type="match status" value="1"/>
</dbReference>
<feature type="region of interest" description="Disordered" evidence="3">
    <location>
        <begin position="281"/>
        <end position="318"/>
    </location>
</feature>
<dbReference type="Gene3D" id="3.40.50.300">
    <property type="entry name" value="P-loop containing nucleotide triphosphate hydrolases"/>
    <property type="match status" value="1"/>
</dbReference>
<dbReference type="Pfam" id="PF00005">
    <property type="entry name" value="ABC_tran"/>
    <property type="match status" value="1"/>
</dbReference>
<feature type="domain" description="ABC transporter" evidence="4">
    <location>
        <begin position="25"/>
        <end position="259"/>
    </location>
</feature>
<protein>
    <recommendedName>
        <fullName evidence="4">ABC transporter domain-containing protein</fullName>
    </recommendedName>
</protein>
<evidence type="ECO:0000256" key="2">
    <source>
        <dbReference type="ARBA" id="ARBA00022840"/>
    </source>
</evidence>
<dbReference type="EMBL" id="HBEA01007027">
    <property type="protein sequence ID" value="CAD8255898.1"/>
    <property type="molecule type" value="Transcribed_RNA"/>
</dbReference>
<dbReference type="SMART" id="SM00382">
    <property type="entry name" value="AAA"/>
    <property type="match status" value="1"/>
</dbReference>
<name>A0A7R9YAI1_9STRA</name>
<dbReference type="InterPro" id="IPR003593">
    <property type="entry name" value="AAA+_ATPase"/>
</dbReference>
<gene>
    <name evidence="5" type="ORF">PPYR1160_LOCUS5390</name>
</gene>
<evidence type="ECO:0000256" key="1">
    <source>
        <dbReference type="ARBA" id="ARBA00022741"/>
    </source>
</evidence>
<evidence type="ECO:0000259" key="4">
    <source>
        <dbReference type="PROSITE" id="PS50893"/>
    </source>
</evidence>
<accession>A0A7R9YAI1</accession>
<dbReference type="GO" id="GO:0005524">
    <property type="term" value="F:ATP binding"/>
    <property type="evidence" value="ECO:0007669"/>
    <property type="project" value="UniProtKB-KW"/>
</dbReference>
<dbReference type="GO" id="GO:0016887">
    <property type="term" value="F:ATP hydrolysis activity"/>
    <property type="evidence" value="ECO:0007669"/>
    <property type="project" value="InterPro"/>
</dbReference>
<dbReference type="InterPro" id="IPR027417">
    <property type="entry name" value="P-loop_NTPase"/>
</dbReference>
<keyword evidence="1" id="KW-0547">Nucleotide-binding</keyword>
<dbReference type="PANTHER" id="PTHR43158:SF2">
    <property type="entry name" value="SKFA PEPTIDE EXPORT ATP-BINDING PROTEIN SKFE"/>
    <property type="match status" value="1"/>
</dbReference>
<organism evidence="5">
    <name type="scientific">Pinguiococcus pyrenoidosus</name>
    <dbReference type="NCBI Taxonomy" id="172671"/>
    <lineage>
        <taxon>Eukaryota</taxon>
        <taxon>Sar</taxon>
        <taxon>Stramenopiles</taxon>
        <taxon>Ochrophyta</taxon>
        <taxon>Pinguiophyceae</taxon>
        <taxon>Pinguiochrysidales</taxon>
        <taxon>Pinguiochrysidaceae</taxon>
        <taxon>Pinguiococcus</taxon>
    </lineage>
</organism>
<dbReference type="SUPFAM" id="SSF52540">
    <property type="entry name" value="P-loop containing nucleoside triphosphate hydrolases"/>
    <property type="match status" value="1"/>
</dbReference>
<evidence type="ECO:0000313" key="5">
    <source>
        <dbReference type="EMBL" id="CAD8255898.1"/>
    </source>
</evidence>
<reference evidence="5" key="1">
    <citation type="submission" date="2021-01" db="EMBL/GenBank/DDBJ databases">
        <authorList>
            <person name="Corre E."/>
            <person name="Pelletier E."/>
            <person name="Niang G."/>
            <person name="Scheremetjew M."/>
            <person name="Finn R."/>
            <person name="Kale V."/>
            <person name="Holt S."/>
            <person name="Cochrane G."/>
            <person name="Meng A."/>
            <person name="Brown T."/>
            <person name="Cohen L."/>
        </authorList>
    </citation>
    <scope>NUCLEOTIDE SEQUENCE</scope>
    <source>
        <strain evidence="5">CCMP2078</strain>
    </source>
</reference>
<keyword evidence="2" id="KW-0067">ATP-binding</keyword>
<feature type="region of interest" description="Disordered" evidence="3">
    <location>
        <begin position="1"/>
        <end position="20"/>
    </location>
</feature>
<feature type="compositionally biased region" description="Polar residues" evidence="3">
    <location>
        <begin position="294"/>
        <end position="305"/>
    </location>
</feature>
<dbReference type="PROSITE" id="PS50893">
    <property type="entry name" value="ABC_TRANSPORTER_2"/>
    <property type="match status" value="1"/>
</dbReference>
<dbReference type="AlphaFoldDB" id="A0A7R9YAI1"/>
<dbReference type="InterPro" id="IPR003439">
    <property type="entry name" value="ABC_transporter-like_ATP-bd"/>
</dbReference>
<sequence>MTSAPTSAAPGAGDMRTEEEEMPVVRVKDLWFSYENHHVLRGINLRLEKGQRMLLIGANGAGKSTLLRVLGGRHMFHPDDAALICGRQAFHDTRLNFLRSYLDTQWGMRTVAFAGYGVPMQADIAVVDMMKKMQDSHPERRDELYQLLGINPNWRMHALSDGQRRRVQIMLGLVRPFEVLLMDEVTVSLDVVVRQDLLLWLRQECETRGCCVIYATHIFDGLDDWPTHLHYLTSEGTTGWQGPIGELDIYRELRAAGEPSPMLRIACKWLRDELAERKKQGLHMTEGEAGEAASTIQRKSDQQYSAGGFAPGRMSQGY</sequence>
<proteinExistence type="predicted"/>